<organism evidence="2 3">
    <name type="scientific">Streblomastix strix</name>
    <dbReference type="NCBI Taxonomy" id="222440"/>
    <lineage>
        <taxon>Eukaryota</taxon>
        <taxon>Metamonada</taxon>
        <taxon>Preaxostyla</taxon>
        <taxon>Oxymonadida</taxon>
        <taxon>Streblomastigidae</taxon>
        <taxon>Streblomastix</taxon>
    </lineage>
</organism>
<gene>
    <name evidence="2" type="ORF">EZS28_029255</name>
</gene>
<sequence length="113" mass="13362">MEITNREKEDGDISDDEDDELSHWFEGDQNYEREIQKVNQGENYQSLFNNQAQYYDNEDDCDVKVFDEDYNQSDEEDDDKEVKYEDCYYQEEDSKLGIYQISYSGLSNPGGAD</sequence>
<dbReference type="AlphaFoldDB" id="A0A5J4UXZ0"/>
<feature type="region of interest" description="Disordered" evidence="1">
    <location>
        <begin position="1"/>
        <end position="20"/>
    </location>
</feature>
<feature type="compositionally biased region" description="Basic and acidic residues" evidence="1">
    <location>
        <begin position="1"/>
        <end position="11"/>
    </location>
</feature>
<protein>
    <submittedName>
        <fullName evidence="2">Uncharacterized protein</fullName>
    </submittedName>
</protein>
<evidence type="ECO:0000313" key="2">
    <source>
        <dbReference type="EMBL" id="KAA6375217.1"/>
    </source>
</evidence>
<proteinExistence type="predicted"/>
<accession>A0A5J4UXZ0</accession>
<dbReference type="Proteomes" id="UP000324800">
    <property type="component" value="Unassembled WGS sequence"/>
</dbReference>
<dbReference type="EMBL" id="SNRW01011395">
    <property type="protein sequence ID" value="KAA6375217.1"/>
    <property type="molecule type" value="Genomic_DNA"/>
</dbReference>
<comment type="caution">
    <text evidence="2">The sequence shown here is derived from an EMBL/GenBank/DDBJ whole genome shotgun (WGS) entry which is preliminary data.</text>
</comment>
<name>A0A5J4UXZ0_9EUKA</name>
<reference evidence="2 3" key="1">
    <citation type="submission" date="2019-03" db="EMBL/GenBank/DDBJ databases">
        <title>Single cell metagenomics reveals metabolic interactions within the superorganism composed of flagellate Streblomastix strix and complex community of Bacteroidetes bacteria on its surface.</title>
        <authorList>
            <person name="Treitli S.C."/>
            <person name="Kolisko M."/>
            <person name="Husnik F."/>
            <person name="Keeling P."/>
            <person name="Hampl V."/>
        </authorList>
    </citation>
    <scope>NUCLEOTIDE SEQUENCE [LARGE SCALE GENOMIC DNA]</scope>
    <source>
        <strain evidence="2">ST1C</strain>
    </source>
</reference>
<evidence type="ECO:0000256" key="1">
    <source>
        <dbReference type="SAM" id="MobiDB-lite"/>
    </source>
</evidence>
<evidence type="ECO:0000313" key="3">
    <source>
        <dbReference type="Proteomes" id="UP000324800"/>
    </source>
</evidence>